<dbReference type="CDD" id="cd02440">
    <property type="entry name" value="AdoMet_MTases"/>
    <property type="match status" value="1"/>
</dbReference>
<evidence type="ECO:0000313" key="3">
    <source>
        <dbReference type="EMBL" id="KKS42408.1"/>
    </source>
</evidence>
<keyword evidence="1" id="KW-0812">Transmembrane</keyword>
<sequence length="241" mass="28854">MPEKIIKFLRRYLSPYFLPRHYLVRDIKKITRKYNFCGRILDVGCGSKPYQFLFKQADYQGIDFKNYSVNKDFIEGTPDYFFTDDYLKNLNLPFEPESFEAIVSFQVLEHHRNPAEMVAELYRITKKGGYLLISCPFLWPLHEEPSDYFRFSEHGLKELFKNYSVKILEIKKQGAIFSTASILFNEYLNNFAAGNKFNYFISLFIYPFFLFFQYLSFMLDKIFKSDKIFFNYLIVVQKLSE</sequence>
<evidence type="ECO:0000313" key="4">
    <source>
        <dbReference type="Proteomes" id="UP000034516"/>
    </source>
</evidence>
<feature type="domain" description="Methyltransferase type 11" evidence="2">
    <location>
        <begin position="41"/>
        <end position="133"/>
    </location>
</feature>
<proteinExistence type="predicted"/>
<dbReference type="GO" id="GO:0032259">
    <property type="term" value="P:methylation"/>
    <property type="evidence" value="ECO:0007669"/>
    <property type="project" value="UniProtKB-KW"/>
</dbReference>
<gene>
    <name evidence="3" type="ORF">UV02_C0015G0012</name>
</gene>
<keyword evidence="1" id="KW-0472">Membrane</keyword>
<dbReference type="SUPFAM" id="SSF53335">
    <property type="entry name" value="S-adenosyl-L-methionine-dependent methyltransferases"/>
    <property type="match status" value="1"/>
</dbReference>
<dbReference type="InterPro" id="IPR013216">
    <property type="entry name" value="Methyltransf_11"/>
</dbReference>
<evidence type="ECO:0000256" key="1">
    <source>
        <dbReference type="SAM" id="Phobius"/>
    </source>
</evidence>
<dbReference type="GO" id="GO:0008757">
    <property type="term" value="F:S-adenosylmethionine-dependent methyltransferase activity"/>
    <property type="evidence" value="ECO:0007669"/>
    <property type="project" value="InterPro"/>
</dbReference>
<dbReference type="AlphaFoldDB" id="A0A0G1BYB3"/>
<name>A0A0G1BYB3_9BACT</name>
<dbReference type="Gene3D" id="3.40.50.150">
    <property type="entry name" value="Vaccinia Virus protein VP39"/>
    <property type="match status" value="1"/>
</dbReference>
<feature type="transmembrane region" description="Helical" evidence="1">
    <location>
        <begin position="197"/>
        <end position="217"/>
    </location>
</feature>
<dbReference type="Pfam" id="PF08241">
    <property type="entry name" value="Methyltransf_11"/>
    <property type="match status" value="1"/>
</dbReference>
<dbReference type="PANTHER" id="PTHR43591">
    <property type="entry name" value="METHYLTRANSFERASE"/>
    <property type="match status" value="1"/>
</dbReference>
<dbReference type="EMBL" id="LCCW01000015">
    <property type="protein sequence ID" value="KKS42408.1"/>
    <property type="molecule type" value="Genomic_DNA"/>
</dbReference>
<protein>
    <submittedName>
        <fullName evidence="3">Methyltransferase type 11</fullName>
    </submittedName>
</protein>
<keyword evidence="3" id="KW-0489">Methyltransferase</keyword>
<keyword evidence="3" id="KW-0808">Transferase</keyword>
<reference evidence="3 4" key="1">
    <citation type="journal article" date="2015" name="Nature">
        <title>rRNA introns, odd ribosomes, and small enigmatic genomes across a large radiation of phyla.</title>
        <authorList>
            <person name="Brown C.T."/>
            <person name="Hug L.A."/>
            <person name="Thomas B.C."/>
            <person name="Sharon I."/>
            <person name="Castelle C.J."/>
            <person name="Singh A."/>
            <person name="Wilkins M.J."/>
            <person name="Williams K.H."/>
            <person name="Banfield J.F."/>
        </authorList>
    </citation>
    <scope>NUCLEOTIDE SEQUENCE [LARGE SCALE GENOMIC DNA]</scope>
</reference>
<dbReference type="InterPro" id="IPR029063">
    <property type="entry name" value="SAM-dependent_MTases_sf"/>
</dbReference>
<keyword evidence="1" id="KW-1133">Transmembrane helix</keyword>
<comment type="caution">
    <text evidence="3">The sequence shown here is derived from an EMBL/GenBank/DDBJ whole genome shotgun (WGS) entry which is preliminary data.</text>
</comment>
<dbReference type="Proteomes" id="UP000034516">
    <property type="component" value="Unassembled WGS sequence"/>
</dbReference>
<dbReference type="PANTHER" id="PTHR43591:SF24">
    <property type="entry name" value="2-METHOXY-6-POLYPRENYL-1,4-BENZOQUINOL METHYLASE, MITOCHONDRIAL"/>
    <property type="match status" value="1"/>
</dbReference>
<organism evidence="3 4">
    <name type="scientific">Candidatus Kuenenbacteria bacterium GW2011_GWA2_42_15</name>
    <dbReference type="NCBI Taxonomy" id="1618677"/>
    <lineage>
        <taxon>Bacteria</taxon>
        <taxon>Candidatus Kueneniibacteriota</taxon>
    </lineage>
</organism>
<accession>A0A0G1BYB3</accession>
<evidence type="ECO:0000259" key="2">
    <source>
        <dbReference type="Pfam" id="PF08241"/>
    </source>
</evidence>